<dbReference type="InterPro" id="IPR041457">
    <property type="entry name" value="CxC2_KDZ-assoc"/>
</dbReference>
<dbReference type="PANTHER" id="PTHR33096">
    <property type="entry name" value="CXC2 DOMAIN-CONTAINING PROTEIN"/>
    <property type="match status" value="1"/>
</dbReference>
<evidence type="ECO:0000313" key="3">
    <source>
        <dbReference type="Proteomes" id="UP000521943"/>
    </source>
</evidence>
<evidence type="ECO:0000313" key="2">
    <source>
        <dbReference type="EMBL" id="KAF6747236.1"/>
    </source>
</evidence>
<sequence length="973" mass="109962">MLIIVQVQHEWTIHYREGYLREMMWMEGRGGHASQTYCPGCGVEGGFVYRCTSCVGATMLCKSCILFFHRHNPFHFIEVWNGTHFERTTLKSIGLVIQVGHPPGHACANPDPARRNDFVVVDTTGIHEVSLSFCQCDGMRPHYAQLLRYGLFPGTGMNPRTAATFRTLKLFQILSFESKGSHQEFYRAIVRLTGNVLSASSRDRYHEFIAMVSQWRHLKMLKRAGRGHDAGGIAGTTLGSCAIRCPSCPQPGINLPSNWASAPVELRRWIYRLFVSLDGNFKLRRRLVSSNEKDPGYNDGWAYFVEEKGFKEHLSSEWHLPQDKSTCVAHEAVDKPDREARGLAASGVAAAVCTRHEFRLPNGVGDLQHGERYINVDYIAFSAIRWFKVLELVISYDIGCQWLKKLFERLKKLPASLRPSSLKLLMVLIPKFHLPAHVEYCNRTFSFNLTKGVGRTDGEAPERGWSRMNAVAKSTAEMGPGTRRDTLDDHMADENWGKTKKCADSLLAKMERAVEGRRRVQQDHEEFVASIPAKFVSKWTEEVEGWEANPSGHPNPFEVQTKRVSEQAVRLRLAQEADAADAAEAAEDGVPDAGNTLGAMQPALFVSAGVQLEEDQYKLRMAASQLGNHPTKKQLTNLAERSNVLRRRIAVWSELQKLYMPEAEGIRLRKESASAAVDGKPSIEAYDIPLLLPSSLPTGSKCSSELISYEAQLREGQAYDALEELRRYLRTRAYLYKRKDKSSRGSHISVAANTRSNTAIKRAQQGVDAAAIKYTRAYKALIVLRGSEGSEEEDDEEQEEWRKDLRPLKAGDIRGLSEGLFGDSEGARKISWIWKYRSASVTSSSEEDIESDEQLQDALRVEFLKSRARANRWGEEVTLLEEEMRRTIEFFKYKAEWWTSRQGSTIGGSSLDYVEGFSAYALSQRTVYDTLRLECERRWEEGRARSWVKVVQKGGRKKKVTVEDDLEVGVDDM</sequence>
<dbReference type="PANTHER" id="PTHR33096:SF1">
    <property type="entry name" value="CXC1-LIKE CYSTEINE CLUSTER ASSOCIATED WITH KDZ TRANSPOSASES DOMAIN-CONTAINING PROTEIN"/>
    <property type="match status" value="1"/>
</dbReference>
<accession>A0A8H6HIX2</accession>
<comment type="caution">
    <text evidence="2">The sequence shown here is derived from an EMBL/GenBank/DDBJ whole genome shotgun (WGS) entry which is preliminary data.</text>
</comment>
<dbReference type="Pfam" id="PF18758">
    <property type="entry name" value="KDZ"/>
    <property type="match status" value="1"/>
</dbReference>
<feature type="domain" description="CxC2-like cysteine cluster KDZ transposase-associated" evidence="1">
    <location>
        <begin position="90"/>
        <end position="196"/>
    </location>
</feature>
<keyword evidence="3" id="KW-1185">Reference proteome</keyword>
<proteinExistence type="predicted"/>
<reference evidence="2 3" key="1">
    <citation type="submission" date="2020-07" db="EMBL/GenBank/DDBJ databases">
        <title>Comparative genomics of pyrophilous fungi reveals a link between fire events and developmental genes.</title>
        <authorList>
            <consortium name="DOE Joint Genome Institute"/>
            <person name="Steindorff A.S."/>
            <person name="Carver A."/>
            <person name="Calhoun S."/>
            <person name="Stillman K."/>
            <person name="Liu H."/>
            <person name="Lipzen A."/>
            <person name="Pangilinan J."/>
            <person name="Labutti K."/>
            <person name="Bruns T.D."/>
            <person name="Grigoriev I.V."/>
        </authorList>
    </citation>
    <scope>NUCLEOTIDE SEQUENCE [LARGE SCALE GENOMIC DNA]</scope>
    <source>
        <strain evidence="2 3">CBS 144469</strain>
    </source>
</reference>
<name>A0A8H6HIX2_9AGAR</name>
<dbReference type="InterPro" id="IPR040521">
    <property type="entry name" value="KDZ"/>
</dbReference>
<dbReference type="Proteomes" id="UP000521943">
    <property type="component" value="Unassembled WGS sequence"/>
</dbReference>
<dbReference type="EMBL" id="JACGCI010000083">
    <property type="protein sequence ID" value="KAF6747236.1"/>
    <property type="molecule type" value="Genomic_DNA"/>
</dbReference>
<gene>
    <name evidence="2" type="ORF">DFP72DRAFT_821976</name>
</gene>
<organism evidence="2 3">
    <name type="scientific">Ephemerocybe angulata</name>
    <dbReference type="NCBI Taxonomy" id="980116"/>
    <lineage>
        <taxon>Eukaryota</taxon>
        <taxon>Fungi</taxon>
        <taxon>Dikarya</taxon>
        <taxon>Basidiomycota</taxon>
        <taxon>Agaricomycotina</taxon>
        <taxon>Agaricomycetes</taxon>
        <taxon>Agaricomycetidae</taxon>
        <taxon>Agaricales</taxon>
        <taxon>Agaricineae</taxon>
        <taxon>Psathyrellaceae</taxon>
        <taxon>Ephemerocybe</taxon>
    </lineage>
</organism>
<protein>
    <recommendedName>
        <fullName evidence="1">CxC2-like cysteine cluster KDZ transposase-associated domain-containing protein</fullName>
    </recommendedName>
</protein>
<dbReference type="Pfam" id="PF18803">
    <property type="entry name" value="CxC2"/>
    <property type="match status" value="1"/>
</dbReference>
<dbReference type="OrthoDB" id="3261436at2759"/>
<dbReference type="AlphaFoldDB" id="A0A8H6HIX2"/>
<evidence type="ECO:0000259" key="1">
    <source>
        <dbReference type="Pfam" id="PF18803"/>
    </source>
</evidence>